<accession>A0A0R3T1L6</accession>
<name>A0A0R3T1L6_RODNA</name>
<evidence type="ECO:0000256" key="1">
    <source>
        <dbReference type="SAM" id="MobiDB-lite"/>
    </source>
</evidence>
<dbReference type="EMBL" id="UZAE01000246">
    <property type="protein sequence ID" value="VDN96634.1"/>
    <property type="molecule type" value="Genomic_DNA"/>
</dbReference>
<reference evidence="2 3" key="2">
    <citation type="submission" date="2018-11" db="EMBL/GenBank/DDBJ databases">
        <authorList>
            <consortium name="Pathogen Informatics"/>
        </authorList>
    </citation>
    <scope>NUCLEOTIDE SEQUENCE [LARGE SCALE GENOMIC DNA]</scope>
</reference>
<dbReference type="Proteomes" id="UP000278807">
    <property type="component" value="Unassembled WGS sequence"/>
</dbReference>
<dbReference type="AlphaFoldDB" id="A0A0R3T1L6"/>
<evidence type="ECO:0000313" key="4">
    <source>
        <dbReference type="WBParaSite" id="HNAJ_0000077501-mRNA-1"/>
    </source>
</evidence>
<keyword evidence="3" id="KW-1185">Reference proteome</keyword>
<feature type="region of interest" description="Disordered" evidence="1">
    <location>
        <begin position="52"/>
        <end position="72"/>
    </location>
</feature>
<sequence>MTLVLSLDAAAADDDAGGMDAGAEDASRSYFSSTAVFAHRICAKTTLMDPEWHSFTVPPPKGTKCKSTVKEQ</sequence>
<protein>
    <submittedName>
        <fullName evidence="4">Secreted protein</fullName>
    </submittedName>
</protein>
<evidence type="ECO:0000313" key="3">
    <source>
        <dbReference type="Proteomes" id="UP000278807"/>
    </source>
</evidence>
<gene>
    <name evidence="2" type="ORF">HNAJ_LOCUS775</name>
</gene>
<dbReference type="WBParaSite" id="HNAJ_0000077501-mRNA-1">
    <property type="protein sequence ID" value="HNAJ_0000077501-mRNA-1"/>
    <property type="gene ID" value="HNAJ_0000077501"/>
</dbReference>
<reference evidence="4" key="1">
    <citation type="submission" date="2017-02" db="UniProtKB">
        <authorList>
            <consortium name="WormBaseParasite"/>
        </authorList>
    </citation>
    <scope>IDENTIFICATION</scope>
</reference>
<evidence type="ECO:0000313" key="2">
    <source>
        <dbReference type="EMBL" id="VDN96634.1"/>
    </source>
</evidence>
<organism evidence="4">
    <name type="scientific">Rodentolepis nana</name>
    <name type="common">Dwarf tapeworm</name>
    <name type="synonym">Hymenolepis nana</name>
    <dbReference type="NCBI Taxonomy" id="102285"/>
    <lineage>
        <taxon>Eukaryota</taxon>
        <taxon>Metazoa</taxon>
        <taxon>Spiralia</taxon>
        <taxon>Lophotrochozoa</taxon>
        <taxon>Platyhelminthes</taxon>
        <taxon>Cestoda</taxon>
        <taxon>Eucestoda</taxon>
        <taxon>Cyclophyllidea</taxon>
        <taxon>Hymenolepididae</taxon>
        <taxon>Rodentolepis</taxon>
    </lineage>
</organism>
<proteinExistence type="predicted"/>